<dbReference type="AlphaFoldDB" id="A0A1J6KMY7"/>
<accession>A0A1J6KMY7</accession>
<dbReference type="Proteomes" id="UP000187609">
    <property type="component" value="Unassembled WGS sequence"/>
</dbReference>
<dbReference type="Gramene" id="OIT30151">
    <property type="protein sequence ID" value="OIT30151"/>
    <property type="gene ID" value="A4A49_64915"/>
</dbReference>
<reference evidence="1 3" key="1">
    <citation type="submission" date="2016-11" db="EMBL/GenBank/DDBJ databases">
        <title>The genome of Nicotiana attenuata.</title>
        <authorList>
            <person name="Xu S."/>
            <person name="Brockmoeller T."/>
            <person name="Gaquerel E."/>
            <person name="Navarro A."/>
            <person name="Kuhl H."/>
            <person name="Gase K."/>
            <person name="Ling Z."/>
            <person name="Zhou W."/>
            <person name="Kreitzer C."/>
            <person name="Stanke M."/>
            <person name="Tang H."/>
            <person name="Lyons E."/>
            <person name="Pandey P."/>
            <person name="Pandey S.P."/>
            <person name="Timmermann B."/>
            <person name="Baldwin I.T."/>
        </authorList>
    </citation>
    <scope>NUCLEOTIDE SEQUENCE [LARGE SCALE GENOMIC DNA]</scope>
    <source>
        <strain evidence="3">cv. UT</strain>
        <strain evidence="1">UT</strain>
        <tissue evidence="1">Leaves</tissue>
    </source>
</reference>
<dbReference type="EMBL" id="MJEQ01005157">
    <property type="protein sequence ID" value="OIT20553.1"/>
    <property type="molecule type" value="Genomic_DNA"/>
</dbReference>
<name>A0A1J6KMY7_NICAT</name>
<evidence type="ECO:0000313" key="3">
    <source>
        <dbReference type="Proteomes" id="UP000187609"/>
    </source>
</evidence>
<protein>
    <submittedName>
        <fullName evidence="1">Uncharacterized protein</fullName>
    </submittedName>
</protein>
<comment type="caution">
    <text evidence="1">The sequence shown here is derived from an EMBL/GenBank/DDBJ whole genome shotgun (WGS) entry which is preliminary data.</text>
</comment>
<dbReference type="EMBL" id="MJEQ01001586">
    <property type="protein sequence ID" value="OIT30151.1"/>
    <property type="molecule type" value="Genomic_DNA"/>
</dbReference>
<dbReference type="Gramene" id="OIT20553">
    <property type="protein sequence ID" value="OIT20553"/>
    <property type="gene ID" value="A4A49_39059"/>
</dbReference>
<proteinExistence type="predicted"/>
<organism evidence="1 3">
    <name type="scientific">Nicotiana attenuata</name>
    <name type="common">Coyote tobacco</name>
    <dbReference type="NCBI Taxonomy" id="49451"/>
    <lineage>
        <taxon>Eukaryota</taxon>
        <taxon>Viridiplantae</taxon>
        <taxon>Streptophyta</taxon>
        <taxon>Embryophyta</taxon>
        <taxon>Tracheophyta</taxon>
        <taxon>Spermatophyta</taxon>
        <taxon>Magnoliopsida</taxon>
        <taxon>eudicotyledons</taxon>
        <taxon>Gunneridae</taxon>
        <taxon>Pentapetalae</taxon>
        <taxon>asterids</taxon>
        <taxon>lamiids</taxon>
        <taxon>Solanales</taxon>
        <taxon>Solanaceae</taxon>
        <taxon>Nicotianoideae</taxon>
        <taxon>Nicotianeae</taxon>
        <taxon>Nicotiana</taxon>
    </lineage>
</organism>
<keyword evidence="3" id="KW-1185">Reference proteome</keyword>
<evidence type="ECO:0000313" key="1">
    <source>
        <dbReference type="EMBL" id="OIT20553.1"/>
    </source>
</evidence>
<gene>
    <name evidence="1" type="ORF">A4A49_39059</name>
    <name evidence="2" type="ORF">A4A49_64915</name>
</gene>
<sequence>MSSKHFVQGRYHAKLLSSVDGMICRSSKGPTNIHDSTHRMFRDMGLTWIFLQNALNLDMRSSPIILMLPNKKFSQKNIETVYQFFMLELRVHPRYSS</sequence>
<evidence type="ECO:0000313" key="2">
    <source>
        <dbReference type="EMBL" id="OIT30151.1"/>
    </source>
</evidence>